<proteinExistence type="predicted"/>
<organism evidence="2">
    <name type="scientific">Nocardia globerula</name>
    <dbReference type="NCBI Taxonomy" id="1818"/>
    <lineage>
        <taxon>Bacteria</taxon>
        <taxon>Bacillati</taxon>
        <taxon>Actinomycetota</taxon>
        <taxon>Actinomycetes</taxon>
        <taxon>Mycobacteriales</taxon>
        <taxon>Nocardiaceae</taxon>
        <taxon>Nocardia</taxon>
    </lineage>
</organism>
<evidence type="ECO:0000256" key="1">
    <source>
        <dbReference type="SAM" id="Phobius"/>
    </source>
</evidence>
<gene>
    <name evidence="2" type="ORF">FNL38_108243</name>
</gene>
<evidence type="ECO:0000313" key="2">
    <source>
        <dbReference type="EMBL" id="TYQ01385.1"/>
    </source>
</evidence>
<dbReference type="AlphaFoldDB" id="A0A652YJK4"/>
<feature type="transmembrane region" description="Helical" evidence="1">
    <location>
        <begin position="21"/>
        <end position="42"/>
    </location>
</feature>
<name>A0A652YJK4_NOCGL</name>
<keyword evidence="1" id="KW-0472">Membrane</keyword>
<comment type="caution">
    <text evidence="2">The sequence shown here is derived from an EMBL/GenBank/DDBJ whole genome shotgun (WGS) entry which is preliminary data.</text>
</comment>
<keyword evidence="1" id="KW-1133">Transmembrane helix</keyword>
<sequence>MKAGPVRGSGKSVDRYRRRGLVVAIGALTVGSVVIVGCSGAVEGSPTPNRVQAAAYQAEVTASIAASSSKAAADAVETAFQTCEELIRRSKDDVAVFNAYIDANNNDESDVTSKAQAAASSADEFAGWLDTATADVPASLSGLFGDLADNLRSIAGVVKRDHSPDEINSITDTTNSIRDSIRTECGAL</sequence>
<accession>A0A652YJK4</accession>
<reference evidence="2" key="1">
    <citation type="submission" date="2019-07" db="EMBL/GenBank/DDBJ databases">
        <title>Genomic Encyclopedia of Type Strains, Phase IV (KMG-IV): sequencing the most valuable type-strain genomes for metagenomic binning, comparative biology and taxonomic classification.</title>
        <authorList>
            <person name="Goeker M."/>
        </authorList>
    </citation>
    <scope>NUCLEOTIDE SEQUENCE</scope>
    <source>
        <strain evidence="2">DSM 44596</strain>
    </source>
</reference>
<dbReference type="EMBL" id="VNIQ01000008">
    <property type="protein sequence ID" value="TYQ01385.1"/>
    <property type="molecule type" value="Genomic_DNA"/>
</dbReference>
<protein>
    <submittedName>
        <fullName evidence="2">Uncharacterized protein</fullName>
    </submittedName>
</protein>
<keyword evidence="1" id="KW-0812">Transmembrane</keyword>